<reference evidence="1 3" key="1">
    <citation type="journal article" date="2011" name="Nature">
        <title>The Medicago genome provides insight into the evolution of rhizobial symbioses.</title>
        <authorList>
            <person name="Young N.D."/>
            <person name="Debelle F."/>
            <person name="Oldroyd G.E."/>
            <person name="Geurts R."/>
            <person name="Cannon S.B."/>
            <person name="Udvardi M.K."/>
            <person name="Benedito V.A."/>
            <person name="Mayer K.F."/>
            <person name="Gouzy J."/>
            <person name="Schoof H."/>
            <person name="Van de Peer Y."/>
            <person name="Proost S."/>
            <person name="Cook D.R."/>
            <person name="Meyers B.C."/>
            <person name="Spannagl M."/>
            <person name="Cheung F."/>
            <person name="De Mita S."/>
            <person name="Krishnakumar V."/>
            <person name="Gundlach H."/>
            <person name="Zhou S."/>
            <person name="Mudge J."/>
            <person name="Bharti A.K."/>
            <person name="Murray J.D."/>
            <person name="Naoumkina M.A."/>
            <person name="Rosen B."/>
            <person name="Silverstein K.A."/>
            <person name="Tang H."/>
            <person name="Rombauts S."/>
            <person name="Zhao P.X."/>
            <person name="Zhou P."/>
            <person name="Barbe V."/>
            <person name="Bardou P."/>
            <person name="Bechner M."/>
            <person name="Bellec A."/>
            <person name="Berger A."/>
            <person name="Berges H."/>
            <person name="Bidwell S."/>
            <person name="Bisseling T."/>
            <person name="Choisne N."/>
            <person name="Couloux A."/>
            <person name="Denny R."/>
            <person name="Deshpande S."/>
            <person name="Dai X."/>
            <person name="Doyle J.J."/>
            <person name="Dudez A.M."/>
            <person name="Farmer A.D."/>
            <person name="Fouteau S."/>
            <person name="Franken C."/>
            <person name="Gibelin C."/>
            <person name="Gish J."/>
            <person name="Goldstein S."/>
            <person name="Gonzalez A.J."/>
            <person name="Green P.J."/>
            <person name="Hallab A."/>
            <person name="Hartog M."/>
            <person name="Hua A."/>
            <person name="Humphray S.J."/>
            <person name="Jeong D.H."/>
            <person name="Jing Y."/>
            <person name="Jocker A."/>
            <person name="Kenton S.M."/>
            <person name="Kim D.J."/>
            <person name="Klee K."/>
            <person name="Lai H."/>
            <person name="Lang C."/>
            <person name="Lin S."/>
            <person name="Macmil S.L."/>
            <person name="Magdelenat G."/>
            <person name="Matthews L."/>
            <person name="McCorrison J."/>
            <person name="Monaghan E.L."/>
            <person name="Mun J.H."/>
            <person name="Najar F.Z."/>
            <person name="Nicholson C."/>
            <person name="Noirot C."/>
            <person name="O'Bleness M."/>
            <person name="Paule C.R."/>
            <person name="Poulain J."/>
            <person name="Prion F."/>
            <person name="Qin B."/>
            <person name="Qu C."/>
            <person name="Retzel E.F."/>
            <person name="Riddle C."/>
            <person name="Sallet E."/>
            <person name="Samain S."/>
            <person name="Samson N."/>
            <person name="Sanders I."/>
            <person name="Saurat O."/>
            <person name="Scarpelli C."/>
            <person name="Schiex T."/>
            <person name="Segurens B."/>
            <person name="Severin A.J."/>
            <person name="Sherrier D.J."/>
            <person name="Shi R."/>
            <person name="Sims S."/>
            <person name="Singer S.R."/>
            <person name="Sinharoy S."/>
            <person name="Sterck L."/>
            <person name="Viollet A."/>
            <person name="Wang B.B."/>
            <person name="Wang K."/>
            <person name="Wang M."/>
            <person name="Wang X."/>
            <person name="Warfsmann J."/>
            <person name="Weissenbach J."/>
            <person name="White D.D."/>
            <person name="White J.D."/>
            <person name="Wiley G.B."/>
            <person name="Wincker P."/>
            <person name="Xing Y."/>
            <person name="Yang L."/>
            <person name="Yao Z."/>
            <person name="Ying F."/>
            <person name="Zhai J."/>
            <person name="Zhou L."/>
            <person name="Zuber A."/>
            <person name="Denarie J."/>
            <person name="Dixon R.A."/>
            <person name="May G.D."/>
            <person name="Schwartz D.C."/>
            <person name="Rogers J."/>
            <person name="Quetier F."/>
            <person name="Town C.D."/>
            <person name="Roe B.A."/>
        </authorList>
    </citation>
    <scope>NUCLEOTIDE SEQUENCE [LARGE SCALE GENOMIC DNA]</scope>
    <source>
        <strain evidence="1">A17</strain>
        <strain evidence="2 3">cv. Jemalong A17</strain>
    </source>
</reference>
<protein>
    <submittedName>
        <fullName evidence="1 2">Uncharacterized protein</fullName>
    </submittedName>
</protein>
<gene>
    <name evidence="1" type="ordered locus">MTR_6g034765</name>
</gene>
<dbReference type="EMBL" id="CM001222">
    <property type="protein sequence ID" value="KEH25815.1"/>
    <property type="molecule type" value="Genomic_DNA"/>
</dbReference>
<evidence type="ECO:0000313" key="3">
    <source>
        <dbReference type="Proteomes" id="UP000002051"/>
    </source>
</evidence>
<name>A0A072UJ43_MEDTR</name>
<organism evidence="1 3">
    <name type="scientific">Medicago truncatula</name>
    <name type="common">Barrel medic</name>
    <name type="synonym">Medicago tribuloides</name>
    <dbReference type="NCBI Taxonomy" id="3880"/>
    <lineage>
        <taxon>Eukaryota</taxon>
        <taxon>Viridiplantae</taxon>
        <taxon>Streptophyta</taxon>
        <taxon>Embryophyta</taxon>
        <taxon>Tracheophyta</taxon>
        <taxon>Spermatophyta</taxon>
        <taxon>Magnoliopsida</taxon>
        <taxon>eudicotyledons</taxon>
        <taxon>Gunneridae</taxon>
        <taxon>Pentapetalae</taxon>
        <taxon>rosids</taxon>
        <taxon>fabids</taxon>
        <taxon>Fabales</taxon>
        <taxon>Fabaceae</taxon>
        <taxon>Papilionoideae</taxon>
        <taxon>50 kb inversion clade</taxon>
        <taxon>NPAAA clade</taxon>
        <taxon>Hologalegina</taxon>
        <taxon>IRL clade</taxon>
        <taxon>Trifolieae</taxon>
        <taxon>Medicago</taxon>
    </lineage>
</organism>
<evidence type="ECO:0000313" key="1">
    <source>
        <dbReference type="EMBL" id="KEH25815.1"/>
    </source>
</evidence>
<reference evidence="2" key="3">
    <citation type="submission" date="2015-04" db="UniProtKB">
        <authorList>
            <consortium name="EnsemblPlants"/>
        </authorList>
    </citation>
    <scope>IDENTIFICATION</scope>
    <source>
        <strain evidence="2">cv. Jemalong A17</strain>
    </source>
</reference>
<evidence type="ECO:0000313" key="2">
    <source>
        <dbReference type="EnsemblPlants" id="KEH25815"/>
    </source>
</evidence>
<dbReference type="HOGENOM" id="CLU_1761496_0_0_1"/>
<reference evidence="1 3" key="2">
    <citation type="journal article" date="2014" name="BMC Genomics">
        <title>An improved genome release (version Mt4.0) for the model legume Medicago truncatula.</title>
        <authorList>
            <person name="Tang H."/>
            <person name="Krishnakumar V."/>
            <person name="Bidwell S."/>
            <person name="Rosen B."/>
            <person name="Chan A."/>
            <person name="Zhou S."/>
            <person name="Gentzbittel L."/>
            <person name="Childs K.L."/>
            <person name="Yandell M."/>
            <person name="Gundlach H."/>
            <person name="Mayer K.F."/>
            <person name="Schwartz D.C."/>
            <person name="Town C.D."/>
        </authorList>
    </citation>
    <scope>GENOME REANNOTATION</scope>
    <source>
        <strain evidence="1">A17</strain>
        <strain evidence="2 3">cv. Jemalong A17</strain>
    </source>
</reference>
<dbReference type="EnsemblPlants" id="KEH25815">
    <property type="protein sequence ID" value="KEH25815"/>
    <property type="gene ID" value="MTR_6g034765"/>
</dbReference>
<dbReference type="AlphaFoldDB" id="A0A072UJ43"/>
<accession>A0A072UJ43</accession>
<keyword evidence="3" id="KW-1185">Reference proteome</keyword>
<sequence length="148" mass="17572">MRSFNLIICIIYHEIFLTQEDLPMCNLLKLIICDKHIRHRDRYLTLNSLSLVSKQFLFIRDRLRFSLTICTPTVPFLDHHLFKRFTNLSYLYLSSFRGDVDALISQIFSFQLNITRLILCDKPANLFLIANCFPNLQQLNLSHFKDML</sequence>
<dbReference type="PaxDb" id="3880-AES83891"/>
<proteinExistence type="predicted"/>
<dbReference type="Proteomes" id="UP000002051">
    <property type="component" value="Chromosome 6"/>
</dbReference>